<dbReference type="InterPro" id="IPR015915">
    <property type="entry name" value="Kelch-typ_b-propeller"/>
</dbReference>
<dbReference type="EMBL" id="CAJNDS010000211">
    <property type="protein sequence ID" value="CAE7028768.1"/>
    <property type="molecule type" value="Genomic_DNA"/>
</dbReference>
<keyword evidence="4" id="KW-1185">Reference proteome</keyword>
<name>A0A812ICW1_9DINO</name>
<organism evidence="3 4">
    <name type="scientific">Symbiodinium natans</name>
    <dbReference type="NCBI Taxonomy" id="878477"/>
    <lineage>
        <taxon>Eukaryota</taxon>
        <taxon>Sar</taxon>
        <taxon>Alveolata</taxon>
        <taxon>Dinophyceae</taxon>
        <taxon>Suessiales</taxon>
        <taxon>Symbiodiniaceae</taxon>
        <taxon>Symbiodinium</taxon>
    </lineage>
</organism>
<dbReference type="PANTHER" id="PTHR46093">
    <property type="entry name" value="ACYL-COA-BINDING DOMAIN-CONTAINING PROTEIN 5"/>
    <property type="match status" value="1"/>
</dbReference>
<comment type="caution">
    <text evidence="3">The sequence shown here is derived from an EMBL/GenBank/DDBJ whole genome shotgun (WGS) entry which is preliminary data.</text>
</comment>
<dbReference type="SUPFAM" id="SSF117281">
    <property type="entry name" value="Kelch motif"/>
    <property type="match status" value="1"/>
</dbReference>
<evidence type="ECO:0000313" key="3">
    <source>
        <dbReference type="EMBL" id="CAE7028768.1"/>
    </source>
</evidence>
<gene>
    <name evidence="3" type="primary">nanM</name>
    <name evidence="3" type="ORF">SNAT2548_LOCUS3457</name>
</gene>
<dbReference type="PANTHER" id="PTHR46093:SF18">
    <property type="entry name" value="FIBRONECTIN TYPE-III DOMAIN-CONTAINING PROTEIN"/>
    <property type="match status" value="1"/>
</dbReference>
<accession>A0A812ICW1</accession>
<reference evidence="3" key="1">
    <citation type="submission" date="2021-02" db="EMBL/GenBank/DDBJ databases">
        <authorList>
            <person name="Dougan E. K."/>
            <person name="Rhodes N."/>
            <person name="Thang M."/>
            <person name="Chan C."/>
        </authorList>
    </citation>
    <scope>NUCLEOTIDE SEQUENCE</scope>
</reference>
<protein>
    <submittedName>
        <fullName evidence="3">NanM protein</fullName>
    </submittedName>
</protein>
<dbReference type="AlphaFoldDB" id="A0A812ICW1"/>
<keyword evidence="1" id="KW-0880">Kelch repeat</keyword>
<evidence type="ECO:0000313" key="4">
    <source>
        <dbReference type="Proteomes" id="UP000604046"/>
    </source>
</evidence>
<dbReference type="Proteomes" id="UP000604046">
    <property type="component" value="Unassembled WGS sequence"/>
</dbReference>
<evidence type="ECO:0000256" key="1">
    <source>
        <dbReference type="ARBA" id="ARBA00022441"/>
    </source>
</evidence>
<keyword evidence="2" id="KW-0677">Repeat</keyword>
<dbReference type="Gene3D" id="2.120.10.80">
    <property type="entry name" value="Kelch-type beta propeller"/>
    <property type="match status" value="1"/>
</dbReference>
<dbReference type="OrthoDB" id="432528at2759"/>
<sequence length="184" mass="19506">MVSGVETMIIYGGRGPSGISADVFLLDVAGLTWMQGTSSPQIQARHSAVWTGTGMLAHGGGDGNVYLDILLFYDPVGDTWATLTPATSNVPTLRLGHEAVWTGTEMIVQGGVGTDGAGGLGGDGRTWYVHSLTGSTATWTPFTLTPTPPKNTGDLKAIWAPLENTMYRFWGDSKSGDLRTYLRP</sequence>
<dbReference type="Pfam" id="PF24681">
    <property type="entry name" value="Kelch_KLHDC2_KLHL20_DRC7"/>
    <property type="match status" value="1"/>
</dbReference>
<evidence type="ECO:0000256" key="2">
    <source>
        <dbReference type="ARBA" id="ARBA00022737"/>
    </source>
</evidence>
<proteinExistence type="predicted"/>